<sequence>MKRLFTILIVYGLLLLSGCEPEQQTNVLLPPSNLSYVHVIGAAESGQGFTTPRPAVQTSSTPAFHLVSVKGANGGEYIDGEVTLDSVSGIISLANGHQLIDGDYYASVSVKNNYGDTDFTDVFQFTVLPSIVSGITYTPNEYTIMRGEEELTTEAPTIEGGSSPYTFKSVNNSFFAIDSASGVVSLPQTSALDAGVYNLSVTVTNATNEDVVASNAIKVNYESAPYEITYTNPTPTVPVGHTFIIDAPVTKGTNKFGNTIAYSLVNNYNNLFTINPSTALITFTADPTLVNLNDTFKLDVKAVNAYGEYVKENAVNVTIVEAKDWAPYNLMYDPNYSKVFQGDNFTSVTPIIGGLTDNLIYTLENDFDIFAIDENSGVLSYLPQVDPSAVEPGNYELNIEATNPYGLTLFPDAYSVEIVSSEPEVIFTDGFEDIPADVPEYVESPTECRFGKFVSYSVLGVPSIKSGDQWFQGFDYRSSTPGDNANYPYRPGIFIVNGKQKGEDYLVSDEIDFTYHNNLKLTLIAASKYGTEAANSEIEMYATTNFTGDPTTTTWIQIDIPATKNLSNQSFVTNPIIDFDLNQLAGKKVRLAFKVYTIGDSESSMSRNYWINTIQISGSRFR</sequence>
<dbReference type="Gene3D" id="2.60.40.60">
    <property type="entry name" value="Cadherins"/>
    <property type="match status" value="1"/>
</dbReference>
<accession>A0ABX8H4B6</accession>
<organism evidence="1 2">
    <name type="scientific">Flammeovirga kamogawensis</name>
    <dbReference type="NCBI Taxonomy" id="373891"/>
    <lineage>
        <taxon>Bacteria</taxon>
        <taxon>Pseudomonadati</taxon>
        <taxon>Bacteroidota</taxon>
        <taxon>Cytophagia</taxon>
        <taxon>Cytophagales</taxon>
        <taxon>Flammeovirgaceae</taxon>
        <taxon>Flammeovirga</taxon>
    </lineage>
</organism>
<evidence type="ECO:0000313" key="2">
    <source>
        <dbReference type="Proteomes" id="UP000682802"/>
    </source>
</evidence>
<proteinExistence type="predicted"/>
<name>A0ABX8H4B6_9BACT</name>
<dbReference type="Proteomes" id="UP000682802">
    <property type="component" value="Plasmid p1"/>
</dbReference>
<geneLocation type="plasmid" evidence="1 2">
    <name>p1</name>
</geneLocation>
<dbReference type="RefSeq" id="WP_144076983.1">
    <property type="nucleotide sequence ID" value="NZ_CP076130.1"/>
</dbReference>
<keyword evidence="1" id="KW-0614">Plasmid</keyword>
<protein>
    <submittedName>
        <fullName evidence="1">DUF4958 domain-containing protein</fullName>
    </submittedName>
</protein>
<dbReference type="EMBL" id="CP076130">
    <property type="protein sequence ID" value="QWG10508.1"/>
    <property type="molecule type" value="Genomic_DNA"/>
</dbReference>
<keyword evidence="2" id="KW-1185">Reference proteome</keyword>
<dbReference type="PROSITE" id="PS51257">
    <property type="entry name" value="PROKAR_LIPOPROTEIN"/>
    <property type="match status" value="1"/>
</dbReference>
<evidence type="ECO:0000313" key="1">
    <source>
        <dbReference type="EMBL" id="QWG10508.1"/>
    </source>
</evidence>
<gene>
    <name evidence="1" type="ORF">KM029_26405</name>
</gene>
<reference evidence="1 2" key="1">
    <citation type="submission" date="2021-05" db="EMBL/GenBank/DDBJ databases">
        <title>Comparative genomic studies on the polysaccharide-degrading batcterial strains of the Flammeovirga genus.</title>
        <authorList>
            <person name="Zewei F."/>
            <person name="Zheng Z."/>
            <person name="Yu L."/>
            <person name="Ruyue G."/>
            <person name="Yanhong M."/>
            <person name="Yuanyuan C."/>
            <person name="Jingyan G."/>
            <person name="Wenjun H."/>
        </authorList>
    </citation>
    <scope>NUCLEOTIDE SEQUENCE [LARGE SCALE GENOMIC DNA]</scope>
    <source>
        <strain evidence="1 2">YS10</strain>
        <plasmid evidence="1 2">p1</plasmid>
    </source>
</reference>